<feature type="domain" description="BTB" evidence="1">
    <location>
        <begin position="55"/>
        <end position="120"/>
    </location>
</feature>
<accession>A0A4Y2SMG6</accession>
<dbReference type="InterPro" id="IPR011333">
    <property type="entry name" value="SKP1/BTB/POZ_sf"/>
</dbReference>
<dbReference type="InterPro" id="IPR008974">
    <property type="entry name" value="TRAF-like"/>
</dbReference>
<dbReference type="AlphaFoldDB" id="A0A4Y2SMG6"/>
<dbReference type="GO" id="GO:0030163">
    <property type="term" value="P:protein catabolic process"/>
    <property type="evidence" value="ECO:0007669"/>
    <property type="project" value="UniProtKB-ARBA"/>
</dbReference>
<organism evidence="2 3">
    <name type="scientific">Araneus ventricosus</name>
    <name type="common">Orbweaver spider</name>
    <name type="synonym">Epeira ventricosa</name>
    <dbReference type="NCBI Taxonomy" id="182803"/>
    <lineage>
        <taxon>Eukaryota</taxon>
        <taxon>Metazoa</taxon>
        <taxon>Ecdysozoa</taxon>
        <taxon>Arthropoda</taxon>
        <taxon>Chelicerata</taxon>
        <taxon>Arachnida</taxon>
        <taxon>Araneae</taxon>
        <taxon>Araneomorphae</taxon>
        <taxon>Entelegynae</taxon>
        <taxon>Araneoidea</taxon>
        <taxon>Araneidae</taxon>
        <taxon>Araneus</taxon>
    </lineage>
</organism>
<dbReference type="SUPFAM" id="SSF54695">
    <property type="entry name" value="POZ domain"/>
    <property type="match status" value="1"/>
</dbReference>
<evidence type="ECO:0000313" key="3">
    <source>
        <dbReference type="Proteomes" id="UP000499080"/>
    </source>
</evidence>
<dbReference type="Gene3D" id="3.30.710.10">
    <property type="entry name" value="Potassium Channel Kv1.1, Chain A"/>
    <property type="match status" value="1"/>
</dbReference>
<dbReference type="InterPro" id="IPR000210">
    <property type="entry name" value="BTB/POZ_dom"/>
</dbReference>
<gene>
    <name evidence="2" type="ORF">AVEN_82418_1</name>
</gene>
<comment type="caution">
    <text evidence="2">The sequence shown here is derived from an EMBL/GenBank/DDBJ whole genome shotgun (WGS) entry which is preliminary data.</text>
</comment>
<evidence type="ECO:0000313" key="2">
    <source>
        <dbReference type="EMBL" id="GBN89111.1"/>
    </source>
</evidence>
<keyword evidence="3" id="KW-1185">Reference proteome</keyword>
<dbReference type="Proteomes" id="UP000499080">
    <property type="component" value="Unassembled WGS sequence"/>
</dbReference>
<dbReference type="OrthoDB" id="10001928at2759"/>
<dbReference type="Gene3D" id="2.60.210.10">
    <property type="entry name" value="Apoptosis, Tumor Necrosis Factor Receptor Associated Protein 2, Chain A"/>
    <property type="match status" value="1"/>
</dbReference>
<dbReference type="CDD" id="cd18186">
    <property type="entry name" value="BTB_POZ_ZBTB_KLHL-like"/>
    <property type="match status" value="1"/>
</dbReference>
<sequence length="278" mass="32111">MSDSLRKYQEDDVLDIKCEILTEVSEVENVYKCNTCDLQCLFDDIKKLFNKERFNDAIFNVNGGKFMANKLILSARPDVLRKQFKLKDTTPFEFDLPSVDENVMKLFLSYLYSGNLELLALHGPIPIGMYEYTIALSNLEKLFIKNETQKLHSLNTEILVNDVCEYTWIIEDFSTSDEDDDHSILSPPFGSCFGNILWVVRLFKQWGSKPQNKTFVQCLGDPNDNHLSLKISLMDENGMPHYTSRTVEQISFNSMCGFPCFLDRIFFSISLKFCSTIR</sequence>
<protein>
    <recommendedName>
        <fullName evidence="1">BTB domain-containing protein</fullName>
    </recommendedName>
</protein>
<name>A0A4Y2SMG6_ARAVE</name>
<dbReference type="PANTHER" id="PTHR24413">
    <property type="entry name" value="SPECKLE-TYPE POZ PROTEIN"/>
    <property type="match status" value="1"/>
</dbReference>
<dbReference type="CDD" id="cd00121">
    <property type="entry name" value="MATH"/>
    <property type="match status" value="1"/>
</dbReference>
<dbReference type="SMART" id="SM00225">
    <property type="entry name" value="BTB"/>
    <property type="match status" value="1"/>
</dbReference>
<evidence type="ECO:0000259" key="1">
    <source>
        <dbReference type="PROSITE" id="PS50097"/>
    </source>
</evidence>
<reference evidence="2 3" key="1">
    <citation type="journal article" date="2019" name="Sci. Rep.">
        <title>Orb-weaving spider Araneus ventricosus genome elucidates the spidroin gene catalogue.</title>
        <authorList>
            <person name="Kono N."/>
            <person name="Nakamura H."/>
            <person name="Ohtoshi R."/>
            <person name="Moran D.A.P."/>
            <person name="Shinohara A."/>
            <person name="Yoshida Y."/>
            <person name="Fujiwara M."/>
            <person name="Mori M."/>
            <person name="Tomita M."/>
            <person name="Arakawa K."/>
        </authorList>
    </citation>
    <scope>NUCLEOTIDE SEQUENCE [LARGE SCALE GENOMIC DNA]</scope>
</reference>
<proteinExistence type="predicted"/>
<dbReference type="PROSITE" id="PS50097">
    <property type="entry name" value="BTB"/>
    <property type="match status" value="1"/>
</dbReference>
<dbReference type="Pfam" id="PF00651">
    <property type="entry name" value="BTB"/>
    <property type="match status" value="1"/>
</dbReference>
<dbReference type="EMBL" id="BGPR01022624">
    <property type="protein sequence ID" value="GBN89111.1"/>
    <property type="molecule type" value="Genomic_DNA"/>
</dbReference>
<dbReference type="SUPFAM" id="SSF49599">
    <property type="entry name" value="TRAF domain-like"/>
    <property type="match status" value="1"/>
</dbReference>
<dbReference type="InterPro" id="IPR002083">
    <property type="entry name" value="MATH/TRAF_dom"/>
</dbReference>